<name>Q7Y1K3_ORYSJ</name>
<evidence type="ECO:0000256" key="1">
    <source>
        <dbReference type="SAM" id="MobiDB-lite"/>
    </source>
</evidence>
<reference evidence="3" key="2">
    <citation type="journal article" date="2008" name="Nucleic Acids Res.">
        <title>The rice annotation project database (RAP-DB): 2008 update.</title>
        <authorList>
            <consortium name="The rice annotation project (RAP)"/>
        </authorList>
    </citation>
    <scope>GENOME REANNOTATION</scope>
    <source>
        <strain evidence="3">cv. Nipponbare</strain>
    </source>
</reference>
<reference evidence="3" key="1">
    <citation type="journal article" date="2005" name="Nature">
        <title>The map-based sequence of the rice genome.</title>
        <authorList>
            <consortium name="International rice genome sequencing project (IRGSP)"/>
            <person name="Matsumoto T."/>
            <person name="Wu J."/>
            <person name="Kanamori H."/>
            <person name="Katayose Y."/>
            <person name="Fujisawa M."/>
            <person name="Namiki N."/>
            <person name="Mizuno H."/>
            <person name="Yamamoto K."/>
            <person name="Antonio B.A."/>
            <person name="Baba T."/>
            <person name="Sakata K."/>
            <person name="Nagamura Y."/>
            <person name="Aoki H."/>
            <person name="Arikawa K."/>
            <person name="Arita K."/>
            <person name="Bito T."/>
            <person name="Chiden Y."/>
            <person name="Fujitsuka N."/>
            <person name="Fukunaka R."/>
            <person name="Hamada M."/>
            <person name="Harada C."/>
            <person name="Hayashi A."/>
            <person name="Hijishita S."/>
            <person name="Honda M."/>
            <person name="Hosokawa S."/>
            <person name="Ichikawa Y."/>
            <person name="Idonuma A."/>
            <person name="Iijima M."/>
            <person name="Ikeda M."/>
            <person name="Ikeno M."/>
            <person name="Ito K."/>
            <person name="Ito S."/>
            <person name="Ito T."/>
            <person name="Ito Y."/>
            <person name="Ito Y."/>
            <person name="Iwabuchi A."/>
            <person name="Kamiya K."/>
            <person name="Karasawa W."/>
            <person name="Kurita K."/>
            <person name="Katagiri S."/>
            <person name="Kikuta A."/>
            <person name="Kobayashi H."/>
            <person name="Kobayashi N."/>
            <person name="Machita K."/>
            <person name="Maehara T."/>
            <person name="Masukawa M."/>
            <person name="Mizubayashi T."/>
            <person name="Mukai Y."/>
            <person name="Nagasaki H."/>
            <person name="Nagata Y."/>
            <person name="Naito S."/>
            <person name="Nakashima M."/>
            <person name="Nakama Y."/>
            <person name="Nakamichi Y."/>
            <person name="Nakamura M."/>
            <person name="Meguro A."/>
            <person name="Negishi M."/>
            <person name="Ohta I."/>
            <person name="Ohta T."/>
            <person name="Okamoto M."/>
            <person name="Ono N."/>
            <person name="Saji S."/>
            <person name="Sakaguchi M."/>
            <person name="Sakai K."/>
            <person name="Shibata M."/>
            <person name="Shimokawa T."/>
            <person name="Song J."/>
            <person name="Takazaki Y."/>
            <person name="Terasawa K."/>
            <person name="Tsugane M."/>
            <person name="Tsuji K."/>
            <person name="Ueda S."/>
            <person name="Waki K."/>
            <person name="Yamagata H."/>
            <person name="Yamamoto M."/>
            <person name="Yamamoto S."/>
            <person name="Yamane H."/>
            <person name="Yoshiki S."/>
            <person name="Yoshihara R."/>
            <person name="Yukawa K."/>
            <person name="Zhong H."/>
            <person name="Yano M."/>
            <person name="Yuan Q."/>
            <person name="Ouyang S."/>
            <person name="Liu J."/>
            <person name="Jones K.M."/>
            <person name="Gansberger K."/>
            <person name="Moffat K."/>
            <person name="Hill J."/>
            <person name="Bera J."/>
            <person name="Fadrosh D."/>
            <person name="Jin S."/>
            <person name="Johri S."/>
            <person name="Kim M."/>
            <person name="Overton L."/>
            <person name="Reardon M."/>
            <person name="Tsitrin T."/>
            <person name="Vuong H."/>
            <person name="Weaver B."/>
            <person name="Ciecko A."/>
            <person name="Tallon L."/>
            <person name="Jackson J."/>
            <person name="Pai G."/>
            <person name="Aken S.V."/>
            <person name="Utterback T."/>
            <person name="Reidmuller S."/>
            <person name="Feldblyum T."/>
            <person name="Hsiao J."/>
            <person name="Zismann V."/>
            <person name="Iobst S."/>
            <person name="de Vazeille A.R."/>
            <person name="Buell C.R."/>
            <person name="Ying K."/>
            <person name="Li Y."/>
            <person name="Lu T."/>
            <person name="Huang Y."/>
            <person name="Zhao Q."/>
            <person name="Feng Q."/>
            <person name="Zhang L."/>
            <person name="Zhu J."/>
            <person name="Weng Q."/>
            <person name="Mu J."/>
            <person name="Lu Y."/>
            <person name="Fan D."/>
            <person name="Liu Y."/>
            <person name="Guan J."/>
            <person name="Zhang Y."/>
            <person name="Yu S."/>
            <person name="Liu X."/>
            <person name="Zhang Y."/>
            <person name="Hong G."/>
            <person name="Han B."/>
            <person name="Choisne N."/>
            <person name="Demange N."/>
            <person name="Orjeda G."/>
            <person name="Samain S."/>
            <person name="Cattolico L."/>
            <person name="Pelletier E."/>
            <person name="Couloux A."/>
            <person name="Segurens B."/>
            <person name="Wincker P."/>
            <person name="D'Hont A."/>
            <person name="Scarpelli C."/>
            <person name="Weissenbach J."/>
            <person name="Salanoubat M."/>
            <person name="Quetier F."/>
            <person name="Yu Y."/>
            <person name="Kim H.R."/>
            <person name="Rambo T."/>
            <person name="Currie J."/>
            <person name="Collura K."/>
            <person name="Luo M."/>
            <person name="Yang T."/>
            <person name="Ammiraju J.S.S."/>
            <person name="Engler F."/>
            <person name="Soderlund C."/>
            <person name="Wing R.A."/>
            <person name="Palmer L.E."/>
            <person name="de la Bastide M."/>
            <person name="Spiegel L."/>
            <person name="Nascimento L."/>
            <person name="Zutavern T."/>
            <person name="O'Shaughnessy A."/>
            <person name="Dike S."/>
            <person name="Dedhia N."/>
            <person name="Preston R."/>
            <person name="Balija V."/>
            <person name="McCombie W.R."/>
            <person name="Chow T."/>
            <person name="Chen H."/>
            <person name="Chung M."/>
            <person name="Chen C."/>
            <person name="Shaw J."/>
            <person name="Wu H."/>
            <person name="Hsiao K."/>
            <person name="Chao Y."/>
            <person name="Chu M."/>
            <person name="Cheng C."/>
            <person name="Hour A."/>
            <person name="Lee P."/>
            <person name="Lin S."/>
            <person name="Lin Y."/>
            <person name="Liou J."/>
            <person name="Liu S."/>
            <person name="Hsing Y."/>
            <person name="Raghuvanshi S."/>
            <person name="Mohanty A."/>
            <person name="Bharti A.K."/>
            <person name="Gaur A."/>
            <person name="Gupta V."/>
            <person name="Kumar D."/>
            <person name="Ravi V."/>
            <person name="Vij S."/>
            <person name="Kapur A."/>
            <person name="Khurana P."/>
            <person name="Khurana P."/>
            <person name="Khurana J.P."/>
            <person name="Tyagi A.K."/>
            <person name="Gaikwad K."/>
            <person name="Singh A."/>
            <person name="Dalal V."/>
            <person name="Srivastava S."/>
            <person name="Dixit A."/>
            <person name="Pal A.K."/>
            <person name="Ghazi I.A."/>
            <person name="Yadav M."/>
            <person name="Pandit A."/>
            <person name="Bhargava A."/>
            <person name="Sureshbabu K."/>
            <person name="Batra K."/>
            <person name="Sharma T.R."/>
            <person name="Mohapatra T."/>
            <person name="Singh N.K."/>
            <person name="Messing J."/>
            <person name="Nelson A.B."/>
            <person name="Fuks G."/>
            <person name="Kavchok S."/>
            <person name="Keizer G."/>
            <person name="Linton E."/>
            <person name="Llaca V."/>
            <person name="Song R."/>
            <person name="Tanyolac B."/>
            <person name="Young S."/>
            <person name="Ho-Il K."/>
            <person name="Hahn J.H."/>
            <person name="Sangsakoo G."/>
            <person name="Vanavichit A."/>
            <person name="de Mattos Luiz.A.T."/>
            <person name="Zimmer P.D."/>
            <person name="Malone G."/>
            <person name="Dellagostin O."/>
            <person name="de Oliveira A.C."/>
            <person name="Bevan M."/>
            <person name="Bancroft I."/>
            <person name="Minx P."/>
            <person name="Cordum H."/>
            <person name="Wilson R."/>
            <person name="Cheng Z."/>
            <person name="Jin W."/>
            <person name="Jiang J."/>
            <person name="Leong S.A."/>
            <person name="Iwama H."/>
            <person name="Gojobori T."/>
            <person name="Itoh T."/>
            <person name="Niimura Y."/>
            <person name="Fujii Y."/>
            <person name="Habara T."/>
            <person name="Sakai H."/>
            <person name="Sato Y."/>
            <person name="Wilson G."/>
            <person name="Kumar K."/>
            <person name="McCouch S."/>
            <person name="Juretic N."/>
            <person name="Hoen D."/>
            <person name="Wright S."/>
            <person name="Bruskiewich R."/>
            <person name="Bureau T."/>
            <person name="Miyao A."/>
            <person name="Hirochika H."/>
            <person name="Nishikawa T."/>
            <person name="Kadowaki K."/>
            <person name="Sugiura M."/>
            <person name="Burr B."/>
            <person name="Sasaki T."/>
        </authorList>
    </citation>
    <scope>NUCLEOTIDE SEQUENCE [LARGE SCALE GENOMIC DNA]</scope>
    <source>
        <strain evidence="3">cv. Nipponbare</strain>
    </source>
</reference>
<dbReference type="AlphaFoldDB" id="Q7Y1K3"/>
<evidence type="ECO:0000313" key="3">
    <source>
        <dbReference type="Proteomes" id="UP000000763"/>
    </source>
</evidence>
<evidence type="ECO:0000313" key="2">
    <source>
        <dbReference type="EMBL" id="AAP44629.1"/>
    </source>
</evidence>
<gene>
    <name evidence="2" type="primary">OSJNBb0056B16.11</name>
</gene>
<organism evidence="2 3">
    <name type="scientific">Oryza sativa subsp. japonica</name>
    <name type="common">Rice</name>
    <dbReference type="NCBI Taxonomy" id="39947"/>
    <lineage>
        <taxon>Eukaryota</taxon>
        <taxon>Viridiplantae</taxon>
        <taxon>Streptophyta</taxon>
        <taxon>Embryophyta</taxon>
        <taxon>Tracheophyta</taxon>
        <taxon>Spermatophyta</taxon>
        <taxon>Magnoliopsida</taxon>
        <taxon>Liliopsida</taxon>
        <taxon>Poales</taxon>
        <taxon>Poaceae</taxon>
        <taxon>BOP clade</taxon>
        <taxon>Oryzoideae</taxon>
        <taxon>Oryzeae</taxon>
        <taxon>Oryzinae</taxon>
        <taxon>Oryza</taxon>
        <taxon>Oryza sativa</taxon>
    </lineage>
</organism>
<feature type="compositionally biased region" description="Polar residues" evidence="1">
    <location>
        <begin position="33"/>
        <end position="51"/>
    </location>
</feature>
<proteinExistence type="predicted"/>
<feature type="compositionally biased region" description="Polar residues" evidence="1">
    <location>
        <begin position="60"/>
        <end position="69"/>
    </location>
</feature>
<accession>Q7Y1K3</accession>
<protein>
    <submittedName>
        <fullName evidence="2">Uncharacterized protein</fullName>
    </submittedName>
</protein>
<feature type="region of interest" description="Disordered" evidence="1">
    <location>
        <begin position="31"/>
        <end position="82"/>
    </location>
</feature>
<dbReference type="EMBL" id="AC137992">
    <property type="protein sequence ID" value="AAP44629.1"/>
    <property type="molecule type" value="Genomic_DNA"/>
</dbReference>
<sequence length="112" mass="11486">MHLATCKSICFARKAAWAASSMGDAAMLGSGKMATTSHAGGSSNTALQGSGKTVAASHAGESSTASQGLRKTAGGGGFAHRRKQRSFAPGIYVAWPPPRKIRIKMARVKPAD</sequence>
<dbReference type="Proteomes" id="UP000000763">
    <property type="component" value="Chromosome 3"/>
</dbReference>